<feature type="compositionally biased region" description="Acidic residues" evidence="1">
    <location>
        <begin position="1"/>
        <end position="11"/>
    </location>
</feature>
<gene>
    <name evidence="2" type="ORF">EYF80_062056</name>
</gene>
<feature type="compositionally biased region" description="Low complexity" evidence="1">
    <location>
        <begin position="39"/>
        <end position="59"/>
    </location>
</feature>
<dbReference type="EMBL" id="SRLO01007716">
    <property type="protein sequence ID" value="TNN27797.1"/>
    <property type="molecule type" value="Genomic_DNA"/>
</dbReference>
<reference evidence="2 3" key="1">
    <citation type="submission" date="2019-03" db="EMBL/GenBank/DDBJ databases">
        <title>First draft genome of Liparis tanakae, snailfish: a comprehensive survey of snailfish specific genes.</title>
        <authorList>
            <person name="Kim W."/>
            <person name="Song I."/>
            <person name="Jeong J.-H."/>
            <person name="Kim D."/>
            <person name="Kim S."/>
            <person name="Ryu S."/>
            <person name="Song J.Y."/>
            <person name="Lee S.K."/>
        </authorList>
    </citation>
    <scope>NUCLEOTIDE SEQUENCE [LARGE SCALE GENOMIC DNA]</scope>
    <source>
        <tissue evidence="2">Muscle</tissue>
    </source>
</reference>
<name>A0A4Z2EFS4_9TELE</name>
<evidence type="ECO:0000313" key="3">
    <source>
        <dbReference type="Proteomes" id="UP000314294"/>
    </source>
</evidence>
<sequence>MSDGDMQDTGEEAGHGGTFRADATRAPACSMQAYIRAAASSGVAPPGSLPLTRAPPSTSRRTRRSLQEAAAMMRGLLSDRGSAMACRSRIG</sequence>
<organism evidence="2 3">
    <name type="scientific">Liparis tanakae</name>
    <name type="common">Tanaka's snailfish</name>
    <dbReference type="NCBI Taxonomy" id="230148"/>
    <lineage>
        <taxon>Eukaryota</taxon>
        <taxon>Metazoa</taxon>
        <taxon>Chordata</taxon>
        <taxon>Craniata</taxon>
        <taxon>Vertebrata</taxon>
        <taxon>Euteleostomi</taxon>
        <taxon>Actinopterygii</taxon>
        <taxon>Neopterygii</taxon>
        <taxon>Teleostei</taxon>
        <taxon>Neoteleostei</taxon>
        <taxon>Acanthomorphata</taxon>
        <taxon>Eupercaria</taxon>
        <taxon>Perciformes</taxon>
        <taxon>Cottioidei</taxon>
        <taxon>Cottales</taxon>
        <taxon>Liparidae</taxon>
        <taxon>Liparis</taxon>
    </lineage>
</organism>
<dbReference type="AlphaFoldDB" id="A0A4Z2EFS4"/>
<protein>
    <submittedName>
        <fullName evidence="2">Uncharacterized protein</fullName>
    </submittedName>
</protein>
<feature type="region of interest" description="Disordered" evidence="1">
    <location>
        <begin position="1"/>
        <end position="22"/>
    </location>
</feature>
<comment type="caution">
    <text evidence="2">The sequence shown here is derived from an EMBL/GenBank/DDBJ whole genome shotgun (WGS) entry which is preliminary data.</text>
</comment>
<accession>A0A4Z2EFS4</accession>
<feature type="region of interest" description="Disordered" evidence="1">
    <location>
        <begin position="39"/>
        <end position="66"/>
    </location>
</feature>
<evidence type="ECO:0000313" key="2">
    <source>
        <dbReference type="EMBL" id="TNN27797.1"/>
    </source>
</evidence>
<proteinExistence type="predicted"/>
<evidence type="ECO:0000256" key="1">
    <source>
        <dbReference type="SAM" id="MobiDB-lite"/>
    </source>
</evidence>
<dbReference type="Proteomes" id="UP000314294">
    <property type="component" value="Unassembled WGS sequence"/>
</dbReference>
<keyword evidence="3" id="KW-1185">Reference proteome</keyword>